<dbReference type="PROSITE" id="PS50113">
    <property type="entry name" value="PAC"/>
    <property type="match status" value="1"/>
</dbReference>
<comment type="caution">
    <text evidence="23">The sequence shown here is derived from an EMBL/GenBank/DDBJ whole genome shotgun (WGS) entry which is preliminary data.</text>
</comment>
<organism evidence="23 24">
    <name type="scientific">Neiella holothuriorum</name>
    <dbReference type="NCBI Taxonomy" id="2870530"/>
    <lineage>
        <taxon>Bacteria</taxon>
        <taxon>Pseudomonadati</taxon>
        <taxon>Pseudomonadota</taxon>
        <taxon>Gammaproteobacteria</taxon>
        <taxon>Alteromonadales</taxon>
        <taxon>Echinimonadaceae</taxon>
        <taxon>Neiella</taxon>
    </lineage>
</organism>
<keyword evidence="12" id="KW-0902">Two-component regulatory system</keyword>
<feature type="modified residue" description="4-aspartylphosphate" evidence="15">
    <location>
        <position position="699"/>
    </location>
</feature>
<dbReference type="SMART" id="SM00388">
    <property type="entry name" value="HisKA"/>
    <property type="match status" value="1"/>
</dbReference>
<dbReference type="Gene3D" id="1.20.120.160">
    <property type="entry name" value="HPT domain"/>
    <property type="match status" value="1"/>
</dbReference>
<keyword evidence="5" id="KW-0997">Cell inner membrane</keyword>
<evidence type="ECO:0000256" key="11">
    <source>
        <dbReference type="ARBA" id="ARBA00022989"/>
    </source>
</evidence>
<dbReference type="EMBL" id="JAHZSS010000023">
    <property type="protein sequence ID" value="MBW8192475.1"/>
    <property type="molecule type" value="Genomic_DNA"/>
</dbReference>
<dbReference type="SMART" id="SM00448">
    <property type="entry name" value="REC"/>
    <property type="match status" value="1"/>
</dbReference>
<dbReference type="PROSITE" id="PS50110">
    <property type="entry name" value="RESPONSE_REGULATORY"/>
    <property type="match status" value="1"/>
</dbReference>
<dbReference type="InterPro" id="IPR003660">
    <property type="entry name" value="HAMP_dom"/>
</dbReference>
<dbReference type="SMART" id="SM00086">
    <property type="entry name" value="PAC"/>
    <property type="match status" value="2"/>
</dbReference>
<evidence type="ECO:0000256" key="3">
    <source>
        <dbReference type="ARBA" id="ARBA00012438"/>
    </source>
</evidence>
<evidence type="ECO:0000256" key="5">
    <source>
        <dbReference type="ARBA" id="ARBA00022519"/>
    </source>
</evidence>
<evidence type="ECO:0000259" key="19">
    <source>
        <dbReference type="PROSITE" id="PS50112"/>
    </source>
</evidence>
<keyword evidence="8 16" id="KW-0812">Transmembrane</keyword>
<feature type="modified residue" description="Phosphohistidine" evidence="14">
    <location>
        <position position="860"/>
    </location>
</feature>
<dbReference type="Pfam" id="PF02518">
    <property type="entry name" value="HATPase_c"/>
    <property type="match status" value="1"/>
</dbReference>
<comment type="catalytic activity">
    <reaction evidence="1">
        <text>ATP + protein L-histidine = ADP + protein N-phospho-L-histidine.</text>
        <dbReference type="EC" id="2.7.13.3"/>
    </reaction>
</comment>
<evidence type="ECO:0000259" key="18">
    <source>
        <dbReference type="PROSITE" id="PS50110"/>
    </source>
</evidence>
<dbReference type="PROSITE" id="PS50109">
    <property type="entry name" value="HIS_KIN"/>
    <property type="match status" value="1"/>
</dbReference>
<evidence type="ECO:0000256" key="2">
    <source>
        <dbReference type="ARBA" id="ARBA00004429"/>
    </source>
</evidence>
<dbReference type="InterPro" id="IPR035965">
    <property type="entry name" value="PAS-like_dom_sf"/>
</dbReference>
<keyword evidence="24" id="KW-1185">Reference proteome</keyword>
<name>A0ABS7EJH4_9GAMM</name>
<dbReference type="CDD" id="cd17546">
    <property type="entry name" value="REC_hyHK_CKI1_RcsC-like"/>
    <property type="match status" value="1"/>
</dbReference>
<feature type="domain" description="HPt" evidence="22">
    <location>
        <begin position="821"/>
        <end position="914"/>
    </location>
</feature>
<evidence type="ECO:0000259" key="21">
    <source>
        <dbReference type="PROSITE" id="PS50885"/>
    </source>
</evidence>
<dbReference type="InterPro" id="IPR000014">
    <property type="entry name" value="PAS"/>
</dbReference>
<dbReference type="Gene3D" id="3.30.450.20">
    <property type="entry name" value="PAS domain"/>
    <property type="match status" value="2"/>
</dbReference>
<keyword evidence="10" id="KW-0067">ATP-binding</keyword>
<dbReference type="SUPFAM" id="SSF55785">
    <property type="entry name" value="PYP-like sensor domain (PAS domain)"/>
    <property type="match status" value="2"/>
</dbReference>
<evidence type="ECO:0000259" key="17">
    <source>
        <dbReference type="PROSITE" id="PS50109"/>
    </source>
</evidence>
<proteinExistence type="predicted"/>
<dbReference type="Gene3D" id="3.40.50.2300">
    <property type="match status" value="1"/>
</dbReference>
<dbReference type="InterPro" id="IPR036097">
    <property type="entry name" value="HisK_dim/P_sf"/>
</dbReference>
<keyword evidence="13 16" id="KW-0472">Membrane</keyword>
<evidence type="ECO:0000259" key="20">
    <source>
        <dbReference type="PROSITE" id="PS50113"/>
    </source>
</evidence>
<feature type="domain" description="HAMP" evidence="21">
    <location>
        <begin position="72"/>
        <end position="124"/>
    </location>
</feature>
<feature type="domain" description="PAC" evidence="20">
    <location>
        <begin position="340"/>
        <end position="392"/>
    </location>
</feature>
<protein>
    <recommendedName>
        <fullName evidence="3">histidine kinase</fullName>
        <ecNumber evidence="3">2.7.13.3</ecNumber>
    </recommendedName>
</protein>
<dbReference type="Gene3D" id="6.10.340.10">
    <property type="match status" value="1"/>
</dbReference>
<feature type="transmembrane region" description="Helical" evidence="16">
    <location>
        <begin position="7"/>
        <end position="29"/>
    </location>
</feature>
<keyword evidence="11 16" id="KW-1133">Transmembrane helix</keyword>
<keyword evidence="7" id="KW-0808">Transferase</keyword>
<dbReference type="InterPro" id="IPR001789">
    <property type="entry name" value="Sig_transdc_resp-reg_receiver"/>
</dbReference>
<sequence length="924" mass="102514">MKLGIRWKIIGAITAVEALLFSAVVGFGFHWFSDLNHQPVTAEQTHQLMVVLVLLVIAGIGCTAFMVNLLTTRFAHQLIRLTKTAQLIENKGPGVQVDIPEDDEVGRFAAAFNQMSLSLETTQKELHASLEVQKKLSELLDTHRGILKATISSALDAVIVIDHNGLVVEFNKSAEQMFGYSRDEMLGHELAEYIIPDKFRNAHRAGMKRFRDSGEAKVLGQRIELVALHRDGHEFPCELAIHGVKVGNETHFTAFMRDISEWNSLERELRLAGHAFDANEAIFITDASANILRVNQAFTRITGYEEQEVIGKNPPILSSHEHDGAFYQQMWQDLTKNGKWSGEIMNRRKDGELLPELLSISSVTQEDGSISHYVAHFADLREQKAVEQSLRQARTEAELASQAKSRFLATMSHEIRTPLNAIVNMNRLLLETSLTQQQHHLVNAADDAGNVLLAIVNNVLDFSRIEAGQFALNPDWFNPSHVTQSLVDLFQASAAQKRIDLTLESTLNTPKEVYGDALRYRQILLNLIGNAVKFTQRGEVSVLLSLDDSGMSISVVDTGPGIESAKQPFLFDEFYQLKDINSMDRSGTGLGLAITKQLVDMMQGTIELESKPGTGSTFSIWLPLESRAAKTNEAAKQQAPKRDTAARSISILLVEDSASNRAVAHQILSNLASTVVEAENGKVALEMAATQRFDLILMDVAMPELNGLRATEMLREQEGLNRDTPIVAMTANAFKEDKQACLEAGMDDFLSKPIDIAAMRAKVALWSAQRSERWQKPEPQPVQLGSDDTAVIALDNSEGFHYETIALLDEAVLDTLIRETSLATVNNILVTLKEEAQARVFAIKVLAAKEQWQQVEIEAHTVKSSMGTFGATRIQQLAKDIESAAKQQDQEQITILEPRLQLMLDNTMQALQAKLARDSDTNQE</sequence>
<dbReference type="SUPFAM" id="SSF52172">
    <property type="entry name" value="CheY-like"/>
    <property type="match status" value="1"/>
</dbReference>
<dbReference type="RefSeq" id="WP_220105097.1">
    <property type="nucleotide sequence ID" value="NZ_JAHZSS010000023.1"/>
</dbReference>
<dbReference type="Pfam" id="PF13426">
    <property type="entry name" value="PAS_9"/>
    <property type="match status" value="1"/>
</dbReference>
<keyword evidence="9" id="KW-0418">Kinase</keyword>
<evidence type="ECO:0000256" key="16">
    <source>
        <dbReference type="SAM" id="Phobius"/>
    </source>
</evidence>
<dbReference type="CDD" id="cd16922">
    <property type="entry name" value="HATPase_EvgS-ArcB-TorS-like"/>
    <property type="match status" value="1"/>
</dbReference>
<dbReference type="Gene3D" id="3.30.565.10">
    <property type="entry name" value="Histidine kinase-like ATPase, C-terminal domain"/>
    <property type="match status" value="1"/>
</dbReference>
<evidence type="ECO:0000256" key="1">
    <source>
        <dbReference type="ARBA" id="ARBA00000085"/>
    </source>
</evidence>
<dbReference type="Pfam" id="PF00072">
    <property type="entry name" value="Response_reg"/>
    <property type="match status" value="1"/>
</dbReference>
<dbReference type="CDD" id="cd06225">
    <property type="entry name" value="HAMP"/>
    <property type="match status" value="1"/>
</dbReference>
<dbReference type="SMART" id="SM00304">
    <property type="entry name" value="HAMP"/>
    <property type="match status" value="1"/>
</dbReference>
<dbReference type="SUPFAM" id="SSF55874">
    <property type="entry name" value="ATPase domain of HSP90 chaperone/DNA topoisomerase II/histidine kinase"/>
    <property type="match status" value="1"/>
</dbReference>
<dbReference type="SMART" id="SM00091">
    <property type="entry name" value="PAS"/>
    <property type="match status" value="2"/>
</dbReference>
<evidence type="ECO:0000259" key="22">
    <source>
        <dbReference type="PROSITE" id="PS50894"/>
    </source>
</evidence>
<dbReference type="InterPro" id="IPR036890">
    <property type="entry name" value="HATPase_C_sf"/>
</dbReference>
<evidence type="ECO:0000313" key="24">
    <source>
        <dbReference type="Proteomes" id="UP001166251"/>
    </source>
</evidence>
<dbReference type="Pfam" id="PF00512">
    <property type="entry name" value="HisKA"/>
    <property type="match status" value="1"/>
</dbReference>
<dbReference type="InterPro" id="IPR005467">
    <property type="entry name" value="His_kinase_dom"/>
</dbReference>
<evidence type="ECO:0000256" key="13">
    <source>
        <dbReference type="ARBA" id="ARBA00023136"/>
    </source>
</evidence>
<dbReference type="InterPro" id="IPR004358">
    <property type="entry name" value="Sig_transdc_His_kin-like_C"/>
</dbReference>
<keyword evidence="6 15" id="KW-0597">Phosphoprotein</keyword>
<dbReference type="InterPro" id="IPR013767">
    <property type="entry name" value="PAS_fold"/>
</dbReference>
<comment type="subcellular location">
    <subcellularLocation>
        <location evidence="2">Cell inner membrane</location>
        <topology evidence="2">Multi-pass membrane protein</topology>
    </subcellularLocation>
</comment>
<dbReference type="PROSITE" id="PS50894">
    <property type="entry name" value="HPT"/>
    <property type="match status" value="1"/>
</dbReference>
<keyword evidence="10" id="KW-0547">Nucleotide-binding</keyword>
<dbReference type="SUPFAM" id="SSF47226">
    <property type="entry name" value="Histidine-containing phosphotransfer domain, HPT domain"/>
    <property type="match status" value="1"/>
</dbReference>
<dbReference type="EC" id="2.7.13.3" evidence="3"/>
<feature type="transmembrane region" description="Helical" evidence="16">
    <location>
        <begin position="49"/>
        <end position="70"/>
    </location>
</feature>
<evidence type="ECO:0000313" key="23">
    <source>
        <dbReference type="EMBL" id="MBW8192475.1"/>
    </source>
</evidence>
<evidence type="ECO:0000256" key="9">
    <source>
        <dbReference type="ARBA" id="ARBA00022777"/>
    </source>
</evidence>
<reference evidence="23" key="1">
    <citation type="submission" date="2021-07" db="EMBL/GenBank/DDBJ databases">
        <title>Neiella marina sp. nov., isolated from the intestinal content of sea cucumber Apostichopus japonicus.</title>
        <authorList>
            <person name="Bai X."/>
        </authorList>
    </citation>
    <scope>NUCLEOTIDE SEQUENCE</scope>
    <source>
        <strain evidence="23">126</strain>
    </source>
</reference>
<dbReference type="Gene3D" id="1.10.287.130">
    <property type="match status" value="1"/>
</dbReference>
<dbReference type="InterPro" id="IPR011006">
    <property type="entry name" value="CheY-like_superfamily"/>
</dbReference>
<dbReference type="PRINTS" id="PR00344">
    <property type="entry name" value="BCTRLSENSOR"/>
</dbReference>
<dbReference type="InterPro" id="IPR008207">
    <property type="entry name" value="Sig_transdc_His_kin_Hpt_dom"/>
</dbReference>
<dbReference type="NCBIfam" id="TIGR00229">
    <property type="entry name" value="sensory_box"/>
    <property type="match status" value="2"/>
</dbReference>
<dbReference type="SMART" id="SM00387">
    <property type="entry name" value="HATPase_c"/>
    <property type="match status" value="1"/>
</dbReference>
<dbReference type="PROSITE" id="PS50112">
    <property type="entry name" value="PAS"/>
    <property type="match status" value="2"/>
</dbReference>
<evidence type="ECO:0000256" key="8">
    <source>
        <dbReference type="ARBA" id="ARBA00022692"/>
    </source>
</evidence>
<evidence type="ECO:0000256" key="6">
    <source>
        <dbReference type="ARBA" id="ARBA00022553"/>
    </source>
</evidence>
<dbReference type="CDD" id="cd00130">
    <property type="entry name" value="PAS"/>
    <property type="match status" value="2"/>
</dbReference>
<feature type="domain" description="Response regulatory" evidence="18">
    <location>
        <begin position="650"/>
        <end position="767"/>
    </location>
</feature>
<dbReference type="SUPFAM" id="SSF47384">
    <property type="entry name" value="Homodimeric domain of signal transducing histidine kinase"/>
    <property type="match status" value="1"/>
</dbReference>
<dbReference type="InterPro" id="IPR003661">
    <property type="entry name" value="HisK_dim/P_dom"/>
</dbReference>
<dbReference type="InterPro" id="IPR000700">
    <property type="entry name" value="PAS-assoc_C"/>
</dbReference>
<dbReference type="Pfam" id="PF00989">
    <property type="entry name" value="PAS"/>
    <property type="match status" value="1"/>
</dbReference>
<evidence type="ECO:0000256" key="4">
    <source>
        <dbReference type="ARBA" id="ARBA00022475"/>
    </source>
</evidence>
<feature type="domain" description="PAS" evidence="19">
    <location>
        <begin position="143"/>
        <end position="214"/>
    </location>
</feature>
<dbReference type="InterPro" id="IPR036641">
    <property type="entry name" value="HPT_dom_sf"/>
</dbReference>
<dbReference type="CDD" id="cd00082">
    <property type="entry name" value="HisKA"/>
    <property type="match status" value="1"/>
</dbReference>
<dbReference type="Proteomes" id="UP001166251">
    <property type="component" value="Unassembled WGS sequence"/>
</dbReference>
<dbReference type="PROSITE" id="PS50885">
    <property type="entry name" value="HAMP"/>
    <property type="match status" value="1"/>
</dbReference>
<evidence type="ECO:0000256" key="15">
    <source>
        <dbReference type="PROSITE-ProRule" id="PRU00169"/>
    </source>
</evidence>
<evidence type="ECO:0000256" key="14">
    <source>
        <dbReference type="PROSITE-ProRule" id="PRU00110"/>
    </source>
</evidence>
<dbReference type="Pfam" id="PF01627">
    <property type="entry name" value="Hpt"/>
    <property type="match status" value="1"/>
</dbReference>
<dbReference type="InterPro" id="IPR003594">
    <property type="entry name" value="HATPase_dom"/>
</dbReference>
<evidence type="ECO:0000256" key="7">
    <source>
        <dbReference type="ARBA" id="ARBA00022679"/>
    </source>
</evidence>
<dbReference type="InterPro" id="IPR001610">
    <property type="entry name" value="PAC"/>
</dbReference>
<dbReference type="PANTHER" id="PTHR43047">
    <property type="entry name" value="TWO-COMPONENT HISTIDINE PROTEIN KINASE"/>
    <property type="match status" value="1"/>
</dbReference>
<gene>
    <name evidence="23" type="ORF">K0504_15660</name>
</gene>
<feature type="domain" description="Histidine kinase" evidence="17">
    <location>
        <begin position="410"/>
        <end position="626"/>
    </location>
</feature>
<evidence type="ECO:0000256" key="12">
    <source>
        <dbReference type="ARBA" id="ARBA00023012"/>
    </source>
</evidence>
<keyword evidence="4" id="KW-1003">Cell membrane</keyword>
<accession>A0ABS7EJH4</accession>
<dbReference type="PANTHER" id="PTHR43047:SF64">
    <property type="entry name" value="HISTIDINE KINASE CONTAINING CHEY-HOMOLOGOUS RECEIVER DOMAIN AND PAS DOMAIN-RELATED"/>
    <property type="match status" value="1"/>
</dbReference>
<feature type="domain" description="PAS" evidence="19">
    <location>
        <begin position="265"/>
        <end position="338"/>
    </location>
</feature>
<evidence type="ECO:0000256" key="10">
    <source>
        <dbReference type="ARBA" id="ARBA00022840"/>
    </source>
</evidence>